<dbReference type="RefSeq" id="XP_033530230.1">
    <property type="nucleotide sequence ID" value="XM_033676801.1"/>
</dbReference>
<protein>
    <submittedName>
        <fullName evidence="1 3">Glycoside hydrolase</fullName>
    </submittedName>
</protein>
<dbReference type="AlphaFoldDB" id="A0A6G1FSD8"/>
<proteinExistence type="predicted"/>
<accession>A0A6G1FSD8</accession>
<dbReference type="OrthoDB" id="3257981at2759"/>
<name>A0A6G1FSD8_9PEZI</name>
<reference evidence="3" key="2">
    <citation type="submission" date="2020-04" db="EMBL/GenBank/DDBJ databases">
        <authorList>
            <consortium name="NCBI Genome Project"/>
        </authorList>
    </citation>
    <scope>NUCLEOTIDE SEQUENCE</scope>
    <source>
        <strain evidence="3">CBS 781.70</strain>
    </source>
</reference>
<dbReference type="EMBL" id="ML975181">
    <property type="protein sequence ID" value="KAF1808599.1"/>
    <property type="molecule type" value="Genomic_DNA"/>
</dbReference>
<dbReference type="Gene3D" id="3.20.20.80">
    <property type="entry name" value="Glycosidases"/>
    <property type="match status" value="1"/>
</dbReference>
<dbReference type="InterPro" id="IPR005197">
    <property type="entry name" value="Glyco_hydro_71"/>
</dbReference>
<gene>
    <name evidence="1 3" type="ORF">P152DRAFT_405097</name>
</gene>
<dbReference type="Pfam" id="PF03659">
    <property type="entry name" value="Glyco_hydro_71"/>
    <property type="match status" value="1"/>
</dbReference>
<reference evidence="3" key="3">
    <citation type="submission" date="2025-04" db="UniProtKB">
        <authorList>
            <consortium name="RefSeq"/>
        </authorList>
    </citation>
    <scope>IDENTIFICATION</scope>
    <source>
        <strain evidence="3">CBS 781.70</strain>
    </source>
</reference>
<dbReference type="Proteomes" id="UP000504638">
    <property type="component" value="Unplaced"/>
</dbReference>
<evidence type="ECO:0000313" key="1">
    <source>
        <dbReference type="EMBL" id="KAF1808599.1"/>
    </source>
</evidence>
<evidence type="ECO:0000313" key="3">
    <source>
        <dbReference type="RefSeq" id="XP_033530230.1"/>
    </source>
</evidence>
<dbReference type="GeneID" id="54417371"/>
<keyword evidence="1 3" id="KW-0378">Hydrolase</keyword>
<reference evidence="1 3" key="1">
    <citation type="submission" date="2020-01" db="EMBL/GenBank/DDBJ databases">
        <authorList>
            <consortium name="DOE Joint Genome Institute"/>
            <person name="Haridas S."/>
            <person name="Albert R."/>
            <person name="Binder M."/>
            <person name="Bloem J."/>
            <person name="Labutti K."/>
            <person name="Salamov A."/>
            <person name="Andreopoulos B."/>
            <person name="Baker S.E."/>
            <person name="Barry K."/>
            <person name="Bills G."/>
            <person name="Bluhm B.H."/>
            <person name="Cannon C."/>
            <person name="Castanera R."/>
            <person name="Culley D.E."/>
            <person name="Daum C."/>
            <person name="Ezra D."/>
            <person name="Gonzalez J.B."/>
            <person name="Henrissat B."/>
            <person name="Kuo A."/>
            <person name="Liang C."/>
            <person name="Lipzen A."/>
            <person name="Lutzoni F."/>
            <person name="Magnuson J."/>
            <person name="Mondo S."/>
            <person name="Nolan M."/>
            <person name="Ohm R."/>
            <person name="Pangilinan J."/>
            <person name="Park H.-J."/>
            <person name="Ramirez L."/>
            <person name="Alfaro M."/>
            <person name="Sun H."/>
            <person name="Tritt A."/>
            <person name="Yoshinaga Y."/>
            <person name="Zwiers L.-H."/>
            <person name="Turgeon B.G."/>
            <person name="Goodwin S.B."/>
            <person name="Spatafora J.W."/>
            <person name="Crous P.W."/>
            <person name="Grigoriev I.V."/>
        </authorList>
    </citation>
    <scope>NUCLEOTIDE SEQUENCE</scope>
    <source>
        <strain evidence="1 3">CBS 781.70</strain>
    </source>
</reference>
<sequence length="466" mass="51463">MARAKDVFAHFMVQNSYSYSQAEWETEISKAKETGIDGFALNWIPPYCQSPNLSWQMDRIADAFAAAEELGFKLFHSFDMAYYPGGPGCSGTGWTAELIADQLNTNKDSSAMYKWNGAILVSTYAGTNYGNDLFRGVKDQARSRGFEVSIAPALTDFAQDAQRIAPDQCARNLINQFPEIDGFFNWQAWPLDVPSNLTAQADVEFKEALKSTGRTGPYIMAVAPWQFKDLGGDSWVQNSDTLFKYRWEDAIDTVNPDIIEILTWNDYAESSYIADLPPKSEDGPGSVQLFDQGNYVYGMSHAAWRTMTSYYIQWYKTGSRPTVTSDHAVLWYRPYPKSAQSSSGNGSSSVRNSAGPQDAVFIWALVSKPSTISTSVGANYGILFDVHEASVPTMYRVDFPRDFVVDIHPMTAVLRDGTTVQAADGKTPITKNPTWTNMNAAVVGAGPLVLTFGSSSGTRRAIPWTA</sequence>
<keyword evidence="2" id="KW-1185">Reference proteome</keyword>
<organism evidence="1">
    <name type="scientific">Eremomyces bilateralis CBS 781.70</name>
    <dbReference type="NCBI Taxonomy" id="1392243"/>
    <lineage>
        <taxon>Eukaryota</taxon>
        <taxon>Fungi</taxon>
        <taxon>Dikarya</taxon>
        <taxon>Ascomycota</taxon>
        <taxon>Pezizomycotina</taxon>
        <taxon>Dothideomycetes</taxon>
        <taxon>Dothideomycetes incertae sedis</taxon>
        <taxon>Eremomycetales</taxon>
        <taxon>Eremomycetaceae</taxon>
        <taxon>Eremomyces</taxon>
    </lineage>
</organism>
<dbReference type="GO" id="GO:0051118">
    <property type="term" value="F:glucan endo-1,3-alpha-glucosidase activity"/>
    <property type="evidence" value="ECO:0007669"/>
    <property type="project" value="InterPro"/>
</dbReference>
<evidence type="ECO:0000313" key="2">
    <source>
        <dbReference type="Proteomes" id="UP000504638"/>
    </source>
</evidence>
<dbReference type="CDD" id="cd11577">
    <property type="entry name" value="GH71"/>
    <property type="match status" value="1"/>
</dbReference>